<gene>
    <name evidence="10" type="ORF">PAPYR_3939</name>
</gene>
<dbReference type="Pfam" id="PF16004">
    <property type="entry name" value="EFTUD2"/>
    <property type="match status" value="1"/>
</dbReference>
<dbReference type="InterPro" id="IPR005517">
    <property type="entry name" value="Transl_elong_EFG/EF2_IV"/>
</dbReference>
<dbReference type="SMART" id="SM00838">
    <property type="entry name" value="EFG_C"/>
    <property type="match status" value="1"/>
</dbReference>
<evidence type="ECO:0000256" key="5">
    <source>
        <dbReference type="ARBA" id="ARBA00023187"/>
    </source>
</evidence>
<dbReference type="Pfam" id="PF00679">
    <property type="entry name" value="EFG_C"/>
    <property type="match status" value="1"/>
</dbReference>
<accession>A0ABQ8UKZ9</accession>
<dbReference type="Gene3D" id="3.40.50.300">
    <property type="entry name" value="P-loop containing nucleotide triphosphate hydrolases"/>
    <property type="match status" value="1"/>
</dbReference>
<sequence length="995" mass="109838">MATNPTYDEFGQYVLDDDEDVAEESEEVEERVVEGEGVHAEGDEGSPATMRVEQQEPESKEPDTQIILQKEMFPSAATVYPGAETMVQDEDTQDLTQPIIAPISKQRHDLTVDQDAEPERATTAPISAKKVPQKESGIPETTFNKQFLIGMLDHPEMIRNVALIGDLHHGKTSLMDLFVEHTHLTPQKPRFTDTRMDEQDRRISVKCSPMSLVMPALSGKSYLLHLMDTPGHVNFSDEVTAALRLADGAVLVVDQVPLAVCLNKIDRLVLELKLPPADAYHKIRQVLDELNTIASQAAGGLLEPATSPAPTPASPTAPLQPRLSPELGNVCFASSQFHFVFTLQSMARHYGAKAKPARAQPAPDRDESEPPVVPSFDPAAFASRLWGDICFDPATRRFQAFRGAPPAGAQRSFVQFVLEPLYKILGQSLGESEEVLAARLAPLGVHLSKAELSMDPEPLLRTVCRRFFKGPAPFVDLCVHHLPSPVAGAQRKLEYTYTGPMDSPQAEAMRRCDPEGPLMLNVTKLFSTADAKGFRAYGRVLSGTIRPGMAVRVLGEQYRPPVDTEDAAPAVVAKTWLLQARYRVEVPAVPAGNWVLLDGVDKSIFKTATLAAEQDPPEFDTHIFRPLQFNTQAAMKVAVEPLNPKDLPKMVEGLRAIRKSFPVVESRVEESGEHVIFGTGELALDCVLHDLREMYGLVEIKVSDPFVALCETVVEKPTAKCFAETPNKRNRISITAEPLDKGLAADIEQGAISLACHGDLPRHERPNVFVDDTLPSEVNPELIADVRPSIVQGFQWGTRQALCDEPMREVKFRLIDATIDESPAARYPTQIVPTARRACYTAFLLATPRLMEPVYYVYVQAPADCVPAVYTVLSRRRGHVTQDLPRPGNPFYAVHAYLPVLESFGFETDLRVHTQGQAFCQCVFDHWSLVPGDPLDKSIVLTPLAIAEPQALSRELMVKTRRRKGLSEDVVAAKFLDEAMLTELAQQEVDLKGLQ</sequence>
<dbReference type="InterPro" id="IPR004161">
    <property type="entry name" value="EFTu-like_2"/>
</dbReference>
<evidence type="ECO:0000313" key="10">
    <source>
        <dbReference type="EMBL" id="KAJ4459883.1"/>
    </source>
</evidence>
<dbReference type="Pfam" id="PF00009">
    <property type="entry name" value="GTP_EFTU"/>
    <property type="match status" value="1"/>
</dbReference>
<dbReference type="InterPro" id="IPR020568">
    <property type="entry name" value="Ribosomal_Su5_D2-typ_SF"/>
</dbReference>
<feature type="region of interest" description="Disordered" evidence="7">
    <location>
        <begin position="1"/>
        <end position="64"/>
    </location>
</feature>
<dbReference type="CDD" id="cd04090">
    <property type="entry name" value="EF2_II_snRNP"/>
    <property type="match status" value="1"/>
</dbReference>
<dbReference type="SUPFAM" id="SSF54980">
    <property type="entry name" value="EF-G C-terminal domain-like"/>
    <property type="match status" value="2"/>
</dbReference>
<proteinExistence type="predicted"/>
<dbReference type="PANTHER" id="PTHR42908:SF6">
    <property type="entry name" value="116 KDA U5 SMALL NUCLEAR RIBONUCLEOPROTEIN COMPONENT"/>
    <property type="match status" value="1"/>
</dbReference>
<dbReference type="InterPro" id="IPR031950">
    <property type="entry name" value="EFTUD2_N"/>
</dbReference>
<dbReference type="Proteomes" id="UP001141327">
    <property type="component" value="Unassembled WGS sequence"/>
</dbReference>
<keyword evidence="11" id="KW-1185">Reference proteome</keyword>
<dbReference type="Pfam" id="PF03764">
    <property type="entry name" value="EFG_IV"/>
    <property type="match status" value="1"/>
</dbReference>
<dbReference type="CDD" id="cd01683">
    <property type="entry name" value="EF2_IV_snRNP"/>
    <property type="match status" value="1"/>
</dbReference>
<keyword evidence="5" id="KW-0508">mRNA splicing</keyword>
<dbReference type="Gene3D" id="3.30.70.870">
    <property type="entry name" value="Elongation Factor G (Translational Gtpase), domain 3"/>
    <property type="match status" value="1"/>
</dbReference>
<feature type="compositionally biased region" description="Acidic residues" evidence="7">
    <location>
        <begin position="15"/>
        <end position="29"/>
    </location>
</feature>
<feature type="region of interest" description="Disordered" evidence="7">
    <location>
        <begin position="352"/>
        <end position="371"/>
    </location>
</feature>
<dbReference type="InterPro" id="IPR009000">
    <property type="entry name" value="Transl_B-barrel_sf"/>
</dbReference>
<evidence type="ECO:0000313" key="11">
    <source>
        <dbReference type="Proteomes" id="UP001141327"/>
    </source>
</evidence>
<keyword evidence="10" id="KW-0687">Ribonucleoprotein</keyword>
<dbReference type="Gene3D" id="3.30.70.240">
    <property type="match status" value="1"/>
</dbReference>
<feature type="domain" description="Elongation factor EFG" evidence="8">
    <location>
        <begin position="849"/>
        <end position="938"/>
    </location>
</feature>
<evidence type="ECO:0000256" key="7">
    <source>
        <dbReference type="SAM" id="MobiDB-lite"/>
    </source>
</evidence>
<name>A0ABQ8UKZ9_9EUKA</name>
<dbReference type="EMBL" id="JAPMOS010000016">
    <property type="protein sequence ID" value="KAJ4459883.1"/>
    <property type="molecule type" value="Genomic_DNA"/>
</dbReference>
<evidence type="ECO:0000259" key="9">
    <source>
        <dbReference type="SMART" id="SM00889"/>
    </source>
</evidence>
<feature type="compositionally biased region" description="Basic and acidic residues" evidence="7">
    <location>
        <begin position="30"/>
        <end position="42"/>
    </location>
</feature>
<dbReference type="InterPro" id="IPR027417">
    <property type="entry name" value="P-loop_NTPase"/>
</dbReference>
<dbReference type="SUPFAM" id="SSF54211">
    <property type="entry name" value="Ribosomal protein S5 domain 2-like"/>
    <property type="match status" value="1"/>
</dbReference>
<dbReference type="InterPro" id="IPR000640">
    <property type="entry name" value="EFG_V-like"/>
</dbReference>
<dbReference type="InterPro" id="IPR035647">
    <property type="entry name" value="EFG_III/V"/>
</dbReference>
<dbReference type="SMART" id="SM00889">
    <property type="entry name" value="EFG_IV"/>
    <property type="match status" value="1"/>
</dbReference>
<dbReference type="GO" id="GO:1990904">
    <property type="term" value="C:ribonucleoprotein complex"/>
    <property type="evidence" value="ECO:0007669"/>
    <property type="project" value="UniProtKB-KW"/>
</dbReference>
<dbReference type="Gene3D" id="2.40.30.10">
    <property type="entry name" value="Translation factors"/>
    <property type="match status" value="1"/>
</dbReference>
<feature type="region of interest" description="Disordered" evidence="7">
    <location>
        <begin position="108"/>
        <end position="136"/>
    </location>
</feature>
<reference evidence="10" key="1">
    <citation type="journal article" date="2022" name="bioRxiv">
        <title>Genomics of Preaxostyla Flagellates Illuminates Evolutionary Transitions and the Path Towards Mitochondrial Loss.</title>
        <authorList>
            <person name="Novak L.V.F."/>
            <person name="Treitli S.C."/>
            <person name="Pyrih J."/>
            <person name="Halakuc P."/>
            <person name="Pipaliya S.V."/>
            <person name="Vacek V."/>
            <person name="Brzon O."/>
            <person name="Soukal P."/>
            <person name="Eme L."/>
            <person name="Dacks J.B."/>
            <person name="Karnkowska A."/>
            <person name="Elias M."/>
            <person name="Hampl V."/>
        </authorList>
    </citation>
    <scope>NUCLEOTIDE SEQUENCE</scope>
    <source>
        <strain evidence="10">RCP-MX</strain>
    </source>
</reference>
<dbReference type="SUPFAM" id="SSF50447">
    <property type="entry name" value="Translation proteins"/>
    <property type="match status" value="1"/>
</dbReference>
<keyword evidence="6" id="KW-0539">Nucleus</keyword>
<feature type="compositionally biased region" description="Basic and acidic residues" evidence="7">
    <location>
        <begin position="53"/>
        <end position="63"/>
    </location>
</feature>
<evidence type="ECO:0000256" key="1">
    <source>
        <dbReference type="ARBA" id="ARBA00004123"/>
    </source>
</evidence>
<dbReference type="SUPFAM" id="SSF52540">
    <property type="entry name" value="P-loop containing nucleoside triphosphate hydrolases"/>
    <property type="match status" value="1"/>
</dbReference>
<evidence type="ECO:0000256" key="4">
    <source>
        <dbReference type="ARBA" id="ARBA00023134"/>
    </source>
</evidence>
<feature type="domain" description="Translation elongation factor EFG/EF2" evidence="9">
    <location>
        <begin position="650"/>
        <end position="847"/>
    </location>
</feature>
<organism evidence="10 11">
    <name type="scientific">Paratrimastix pyriformis</name>
    <dbReference type="NCBI Taxonomy" id="342808"/>
    <lineage>
        <taxon>Eukaryota</taxon>
        <taxon>Metamonada</taxon>
        <taxon>Preaxostyla</taxon>
        <taxon>Paratrimastigidae</taxon>
        <taxon>Paratrimastix</taxon>
    </lineage>
</organism>
<evidence type="ECO:0000256" key="3">
    <source>
        <dbReference type="ARBA" id="ARBA00022741"/>
    </source>
</evidence>
<keyword evidence="4" id="KW-0342">GTP-binding</keyword>
<dbReference type="InterPro" id="IPR000795">
    <property type="entry name" value="T_Tr_GTP-bd_dom"/>
</dbReference>
<dbReference type="Gene3D" id="3.30.230.10">
    <property type="match status" value="1"/>
</dbReference>
<protein>
    <submittedName>
        <fullName evidence="10">Small nuclear ribonucleoprotein component</fullName>
    </submittedName>
</protein>
<comment type="caution">
    <text evidence="10">The sequence shown here is derived from an EMBL/GenBank/DDBJ whole genome shotgun (WGS) entry which is preliminary data.</text>
</comment>
<dbReference type="PANTHER" id="PTHR42908">
    <property type="entry name" value="TRANSLATION ELONGATION FACTOR-RELATED"/>
    <property type="match status" value="1"/>
</dbReference>
<evidence type="ECO:0000259" key="8">
    <source>
        <dbReference type="SMART" id="SM00838"/>
    </source>
</evidence>
<dbReference type="Gene3D" id="3.90.1430.10">
    <property type="entry name" value="Yeast translation eEF2 (G' domain)"/>
    <property type="match status" value="1"/>
</dbReference>
<comment type="subcellular location">
    <subcellularLocation>
        <location evidence="1">Nucleus</location>
    </subcellularLocation>
</comment>
<keyword evidence="2" id="KW-0507">mRNA processing</keyword>
<keyword evidence="3" id="KW-0547">Nucleotide-binding</keyword>
<evidence type="ECO:0000256" key="2">
    <source>
        <dbReference type="ARBA" id="ARBA00022664"/>
    </source>
</evidence>
<dbReference type="Pfam" id="PF03144">
    <property type="entry name" value="GTP_EFTU_D2"/>
    <property type="match status" value="1"/>
</dbReference>
<dbReference type="CDD" id="cd04096">
    <property type="entry name" value="eEF2_snRNP_like_C"/>
    <property type="match status" value="1"/>
</dbReference>
<evidence type="ECO:0000256" key="6">
    <source>
        <dbReference type="ARBA" id="ARBA00023242"/>
    </source>
</evidence>
<dbReference type="InterPro" id="IPR014721">
    <property type="entry name" value="Ribsml_uS5_D2-typ_fold_subgr"/>
</dbReference>